<evidence type="ECO:0000313" key="2">
    <source>
        <dbReference type="EMBL" id="EJK67983.1"/>
    </source>
</evidence>
<keyword evidence="3" id="KW-1185">Reference proteome</keyword>
<evidence type="ECO:0000313" key="3">
    <source>
        <dbReference type="Proteomes" id="UP000266841"/>
    </source>
</evidence>
<gene>
    <name evidence="2" type="ORF">THAOC_10893</name>
</gene>
<evidence type="ECO:0000256" key="1">
    <source>
        <dbReference type="SAM" id="SignalP"/>
    </source>
</evidence>
<sequence length="233" mass="24962">MLTTTTARIIFIGGLSAAMASSVQLVEDGFLPKIMAGNGGRIGDPPGLGFPGPLLRTGQLRLRPGRGHVLRHRRPVPSLQLRGILQVRPGWTRYCEASTPHSNFTCYGLAKDTSFQSFLAEADASNLECNSGVYNETGYPQYTYTVSLAKSADRHTESSFVVGFNGTQTFDRNKAIGGTMSSMFTVSPTPSPTKYLTASPVEPTPSSSSSIGKDCFFLGSTFAFVTSIIFGLI</sequence>
<dbReference type="EMBL" id="AGNL01012268">
    <property type="protein sequence ID" value="EJK67983.1"/>
    <property type="molecule type" value="Genomic_DNA"/>
</dbReference>
<dbReference type="AlphaFoldDB" id="K0SNU5"/>
<feature type="signal peptide" evidence="1">
    <location>
        <begin position="1"/>
        <end position="20"/>
    </location>
</feature>
<comment type="caution">
    <text evidence="2">The sequence shown here is derived from an EMBL/GenBank/DDBJ whole genome shotgun (WGS) entry which is preliminary data.</text>
</comment>
<dbReference type="Proteomes" id="UP000266841">
    <property type="component" value="Unassembled WGS sequence"/>
</dbReference>
<organism evidence="2 3">
    <name type="scientific">Thalassiosira oceanica</name>
    <name type="common">Marine diatom</name>
    <dbReference type="NCBI Taxonomy" id="159749"/>
    <lineage>
        <taxon>Eukaryota</taxon>
        <taxon>Sar</taxon>
        <taxon>Stramenopiles</taxon>
        <taxon>Ochrophyta</taxon>
        <taxon>Bacillariophyta</taxon>
        <taxon>Coscinodiscophyceae</taxon>
        <taxon>Thalassiosirophycidae</taxon>
        <taxon>Thalassiosirales</taxon>
        <taxon>Thalassiosiraceae</taxon>
        <taxon>Thalassiosira</taxon>
    </lineage>
</organism>
<accession>K0SNU5</accession>
<reference evidence="2 3" key="1">
    <citation type="journal article" date="2012" name="Genome Biol.">
        <title>Genome and low-iron response of an oceanic diatom adapted to chronic iron limitation.</title>
        <authorList>
            <person name="Lommer M."/>
            <person name="Specht M."/>
            <person name="Roy A.S."/>
            <person name="Kraemer L."/>
            <person name="Andreson R."/>
            <person name="Gutowska M.A."/>
            <person name="Wolf J."/>
            <person name="Bergner S.V."/>
            <person name="Schilhabel M.B."/>
            <person name="Klostermeier U.C."/>
            <person name="Beiko R.G."/>
            <person name="Rosenstiel P."/>
            <person name="Hippler M."/>
            <person name="Laroche J."/>
        </authorList>
    </citation>
    <scope>NUCLEOTIDE SEQUENCE [LARGE SCALE GENOMIC DNA]</scope>
    <source>
        <strain evidence="2 3">CCMP1005</strain>
    </source>
</reference>
<name>K0SNU5_THAOC</name>
<keyword evidence="1" id="KW-0732">Signal</keyword>
<feature type="chain" id="PRO_5003837244" evidence="1">
    <location>
        <begin position="21"/>
        <end position="233"/>
    </location>
</feature>
<protein>
    <submittedName>
        <fullName evidence="2">Uncharacterized protein</fullName>
    </submittedName>
</protein>
<proteinExistence type="predicted"/>